<reference evidence="1" key="2">
    <citation type="submission" date="2020-08" db="EMBL/GenBank/DDBJ databases">
        <authorList>
            <person name="Shumante A."/>
            <person name="Zimin A.V."/>
            <person name="Puiu D."/>
            <person name="Salzberg S.L."/>
        </authorList>
    </citation>
    <scope>NUCLEOTIDE SEQUENCE</scope>
    <source>
        <strain evidence="1">WC2-LM</strain>
        <tissue evidence="1">Liver</tissue>
    </source>
</reference>
<evidence type="ECO:0000313" key="2">
    <source>
        <dbReference type="EMBL" id="VTJ53835.1"/>
    </source>
</evidence>
<proteinExistence type="predicted"/>
<dbReference type="EMBL" id="CABDUW010000034">
    <property type="protein sequence ID" value="VTJ53835.1"/>
    <property type="molecule type" value="Genomic_DNA"/>
</dbReference>
<protein>
    <submittedName>
        <fullName evidence="2">Uncharacterized protein</fullName>
    </submittedName>
</protein>
<accession>A0A5E4A9W5</accession>
<reference evidence="2 3" key="1">
    <citation type="submission" date="2019-04" db="EMBL/GenBank/DDBJ databases">
        <authorList>
            <person name="Alioto T."/>
            <person name="Alioto T."/>
        </authorList>
    </citation>
    <scope>NUCLEOTIDE SEQUENCE [LARGE SCALE GENOMIC DNA]</scope>
</reference>
<dbReference type="EMBL" id="WJEC01001131">
    <property type="protein sequence ID" value="KAF7479627.1"/>
    <property type="molecule type" value="Genomic_DNA"/>
</dbReference>
<name>A0A5E4A9W5_MARMO</name>
<dbReference type="AlphaFoldDB" id="A0A5E4A9W5"/>
<evidence type="ECO:0000313" key="3">
    <source>
        <dbReference type="Proteomes" id="UP000335636"/>
    </source>
</evidence>
<dbReference type="Proteomes" id="UP000335636">
    <property type="component" value="Unassembled WGS sequence"/>
</dbReference>
<organism evidence="2 3">
    <name type="scientific">Marmota monax</name>
    <name type="common">Woodchuck</name>
    <dbReference type="NCBI Taxonomy" id="9995"/>
    <lineage>
        <taxon>Eukaryota</taxon>
        <taxon>Metazoa</taxon>
        <taxon>Chordata</taxon>
        <taxon>Craniata</taxon>
        <taxon>Vertebrata</taxon>
        <taxon>Euteleostomi</taxon>
        <taxon>Mammalia</taxon>
        <taxon>Eutheria</taxon>
        <taxon>Euarchontoglires</taxon>
        <taxon>Glires</taxon>
        <taxon>Rodentia</taxon>
        <taxon>Sciuromorpha</taxon>
        <taxon>Sciuridae</taxon>
        <taxon>Xerinae</taxon>
        <taxon>Marmotini</taxon>
        <taxon>Marmota</taxon>
    </lineage>
</organism>
<keyword evidence="3" id="KW-1185">Reference proteome</keyword>
<evidence type="ECO:0000313" key="1">
    <source>
        <dbReference type="EMBL" id="KAF7479627.1"/>
    </source>
</evidence>
<gene>
    <name evidence="1" type="ORF">GHT09_009145</name>
    <name evidence="2" type="ORF">MONAX_5E006829</name>
</gene>
<dbReference type="Proteomes" id="UP000662637">
    <property type="component" value="Unassembled WGS sequence"/>
</dbReference>
<sequence>MEDSTSVSFREEISFVSYLEERKKGREDEDWVFPDCSTPSFCSCSQEAESSWPTVEKGLLIRVSHGSSGAVGRGGCPQGLRRWPLHALHGPRWDWLLTQLGNKRSRFPSLRSFVSQDLSSFLWEVLGEDIWEPLLLPGGLCLTPSENRPEVWLGLFSWYLALSPGDRLACDQL</sequence>